<evidence type="ECO:0000313" key="1">
    <source>
        <dbReference type="EMBL" id="MBV6288271.1"/>
    </source>
</evidence>
<keyword evidence="2" id="KW-1185">Reference proteome</keyword>
<comment type="caution">
    <text evidence="1">The sequence shown here is derived from an EMBL/GenBank/DDBJ whole genome shotgun (WGS) entry which is preliminary data.</text>
</comment>
<reference evidence="1" key="2">
    <citation type="journal article" date="2023" name="Plant Pathol.">
        <title>Dismantling and reorganizing Pseudomonas marginalis sensu#lato.</title>
        <authorList>
            <person name="Sawada H."/>
            <person name="Fujikawa T."/>
            <person name="Satou M."/>
        </authorList>
    </citation>
    <scope>NUCLEOTIDE SEQUENCE</scope>
    <source>
        <strain evidence="1">MAFF 301350</strain>
    </source>
</reference>
<accession>A0A9Q2XJN5</accession>
<protein>
    <submittedName>
        <fullName evidence="1">Uncharacterized protein</fullName>
    </submittedName>
</protein>
<name>A0A9Q2XJN5_9PSED</name>
<organism evidence="1 2">
    <name type="scientific">Pseudomonas aegrilactucae</name>
    <dbReference type="NCBI Taxonomy" id="2854028"/>
    <lineage>
        <taxon>Bacteria</taxon>
        <taxon>Pseudomonadati</taxon>
        <taxon>Pseudomonadota</taxon>
        <taxon>Gammaproteobacteria</taxon>
        <taxon>Pseudomonadales</taxon>
        <taxon>Pseudomonadaceae</taxon>
        <taxon>Pseudomonas</taxon>
    </lineage>
</organism>
<sequence length="46" mass="4992">MKTLEHTSLTIDADKHLGLVYYTPGAGEGAAMFEQWLQVQAGDVTP</sequence>
<dbReference type="EMBL" id="JAHTBI010000049">
    <property type="protein sequence ID" value="MBV6288271.1"/>
    <property type="molecule type" value="Genomic_DNA"/>
</dbReference>
<dbReference type="RefSeq" id="WP_217976277.1">
    <property type="nucleotide sequence ID" value="NZ_JAHTBI010000049.1"/>
</dbReference>
<dbReference type="AlphaFoldDB" id="A0A9Q2XJN5"/>
<gene>
    <name evidence="1" type="ORF">KUO17_14730</name>
</gene>
<proteinExistence type="predicted"/>
<reference evidence="1" key="1">
    <citation type="journal article" date="2022" name="Int. J. Syst. Evol. Microbiol.">
        <title>Pseudomonas aegrilactucae sp. nov. and Pseudomonas morbosilactucae sp. nov., pathogens causing bacterial rot of lettuce in Japan.</title>
        <authorList>
            <person name="Sawada H."/>
            <person name="Fujikawa T."/>
            <person name="Satou M."/>
        </authorList>
    </citation>
    <scope>NUCLEOTIDE SEQUENCE</scope>
    <source>
        <strain evidence="1">MAFF 301350</strain>
    </source>
</reference>
<evidence type="ECO:0000313" key="2">
    <source>
        <dbReference type="Proteomes" id="UP001106592"/>
    </source>
</evidence>
<dbReference type="Proteomes" id="UP001106592">
    <property type="component" value="Unassembled WGS sequence"/>
</dbReference>